<sequence>MVTSDGYAEEPTPRADDEPTLKAGEFGKMKSGSLEEDQKQADSLVAAEHSQESDDEDDDSSSDEDDEDVPGSSFHGVLPGSVMAAYLTDPIVNPAAQSLYAMNAVRARSIYTNEFDSPRPRAADQVPTLRQPPHLVDEKSRNCNYSSTPSTSNFISLVTDFEATLAHPSCCMVNAFTLHSLFSRFFHFSAVPGSGLLDLCEILQSIARKAAFFAISAQFFAVLLRLFALGN</sequence>
<proteinExistence type="predicted"/>
<dbReference type="OrthoDB" id="5821497at2759"/>
<feature type="transmembrane region" description="Helical" evidence="2">
    <location>
        <begin position="210"/>
        <end position="228"/>
    </location>
</feature>
<keyword evidence="2" id="KW-0812">Transmembrane</keyword>
<evidence type="ECO:0000256" key="2">
    <source>
        <dbReference type="SAM" id="Phobius"/>
    </source>
</evidence>
<protein>
    <submittedName>
        <fullName evidence="3">Uncharacterized protein</fullName>
    </submittedName>
</protein>
<comment type="caution">
    <text evidence="3">The sequence shown here is derived from an EMBL/GenBank/DDBJ whole genome shotgun (WGS) entry which is preliminary data.</text>
</comment>
<reference evidence="4" key="1">
    <citation type="journal article" date="2015" name="Nat. Genet.">
        <title>The genome and transcriptome of the zoonotic hookworm Ancylostoma ceylanicum identify infection-specific gene families.</title>
        <authorList>
            <person name="Schwarz E.M."/>
            <person name="Hu Y."/>
            <person name="Antoshechkin I."/>
            <person name="Miller M.M."/>
            <person name="Sternberg P.W."/>
            <person name="Aroian R.V."/>
        </authorList>
    </citation>
    <scope>NUCLEOTIDE SEQUENCE</scope>
    <source>
        <strain evidence="4">HY135</strain>
    </source>
</reference>
<feature type="region of interest" description="Disordered" evidence="1">
    <location>
        <begin position="1"/>
        <end position="75"/>
    </location>
</feature>
<feature type="compositionally biased region" description="Acidic residues" evidence="1">
    <location>
        <begin position="53"/>
        <end position="69"/>
    </location>
</feature>
<gene>
    <name evidence="3" type="primary">Acey_s0004.g1779</name>
    <name evidence="3" type="ORF">Y032_0004g1779</name>
</gene>
<dbReference type="EMBL" id="JARK01001340">
    <property type="protein sequence ID" value="EYC30799.1"/>
    <property type="molecule type" value="Genomic_DNA"/>
</dbReference>
<evidence type="ECO:0000313" key="3">
    <source>
        <dbReference type="EMBL" id="EYC30799.1"/>
    </source>
</evidence>
<name>A0A016VT76_9BILA</name>
<keyword evidence="4" id="KW-1185">Reference proteome</keyword>
<dbReference type="AlphaFoldDB" id="A0A016VT76"/>
<accession>A0A016VT76</accession>
<keyword evidence="2" id="KW-0472">Membrane</keyword>
<keyword evidence="2" id="KW-1133">Transmembrane helix</keyword>
<dbReference type="Proteomes" id="UP000024635">
    <property type="component" value="Unassembled WGS sequence"/>
</dbReference>
<feature type="compositionally biased region" description="Basic and acidic residues" evidence="1">
    <location>
        <begin position="11"/>
        <end position="28"/>
    </location>
</feature>
<evidence type="ECO:0000313" key="4">
    <source>
        <dbReference type="Proteomes" id="UP000024635"/>
    </source>
</evidence>
<organism evidence="3 4">
    <name type="scientific">Ancylostoma ceylanicum</name>
    <dbReference type="NCBI Taxonomy" id="53326"/>
    <lineage>
        <taxon>Eukaryota</taxon>
        <taxon>Metazoa</taxon>
        <taxon>Ecdysozoa</taxon>
        <taxon>Nematoda</taxon>
        <taxon>Chromadorea</taxon>
        <taxon>Rhabditida</taxon>
        <taxon>Rhabditina</taxon>
        <taxon>Rhabditomorpha</taxon>
        <taxon>Strongyloidea</taxon>
        <taxon>Ancylostomatidae</taxon>
        <taxon>Ancylostomatinae</taxon>
        <taxon>Ancylostoma</taxon>
    </lineage>
</organism>
<evidence type="ECO:0000256" key="1">
    <source>
        <dbReference type="SAM" id="MobiDB-lite"/>
    </source>
</evidence>